<protein>
    <submittedName>
        <fullName evidence="2">Glycosyl transferase family 2</fullName>
    </submittedName>
</protein>
<feature type="domain" description="Glycosyltransferase 2-like" evidence="1">
    <location>
        <begin position="7"/>
        <end position="123"/>
    </location>
</feature>
<dbReference type="InterPro" id="IPR029044">
    <property type="entry name" value="Nucleotide-diphossugar_trans"/>
</dbReference>
<organism evidence="2 3">
    <name type="scientific">Roseovarius litoreus</name>
    <dbReference type="NCBI Taxonomy" id="1155722"/>
    <lineage>
        <taxon>Bacteria</taxon>
        <taxon>Pseudomonadati</taxon>
        <taxon>Pseudomonadota</taxon>
        <taxon>Alphaproteobacteria</taxon>
        <taxon>Rhodobacterales</taxon>
        <taxon>Roseobacteraceae</taxon>
        <taxon>Roseovarius</taxon>
    </lineage>
</organism>
<keyword evidence="3" id="KW-1185">Reference proteome</keyword>
<evidence type="ECO:0000259" key="1">
    <source>
        <dbReference type="Pfam" id="PF00535"/>
    </source>
</evidence>
<dbReference type="Gene3D" id="3.90.550.10">
    <property type="entry name" value="Spore Coat Polysaccharide Biosynthesis Protein SpsA, Chain A"/>
    <property type="match status" value="1"/>
</dbReference>
<name>A0A1M7B8R4_9RHOB</name>
<dbReference type="SUPFAM" id="SSF53448">
    <property type="entry name" value="Nucleotide-diphospho-sugar transferases"/>
    <property type="match status" value="1"/>
</dbReference>
<dbReference type="EMBL" id="FRCB01000001">
    <property type="protein sequence ID" value="SHL51418.1"/>
    <property type="molecule type" value="Genomic_DNA"/>
</dbReference>
<dbReference type="InterPro" id="IPR001173">
    <property type="entry name" value="Glyco_trans_2-like"/>
</dbReference>
<dbReference type="GO" id="GO:0016758">
    <property type="term" value="F:hexosyltransferase activity"/>
    <property type="evidence" value="ECO:0007669"/>
    <property type="project" value="UniProtKB-ARBA"/>
</dbReference>
<accession>A0A1M7B8R4</accession>
<sequence length="246" mass="27121">MLQPSVSILMPAHNVAPWVGAAIASVRAQQFRDWELILVNDASSDDTAACARAAAHGDPRLRLIDTALQIGAAGARNLALDAARGRYIAFLDADDTWHPDKLHRQIPFMQAEEAALSYTGFWRQTALRRHHVRVPRTVTRDALLRGNVIGCLTAIYDTAHLGKVPMPDLPMRHDFALWLDLLGRAGLAHGLDLPLATHLRRAGSLSSNKLRAMAATWRVYRDHAGLQRSAAMLCLCSHLAKRLKRG</sequence>
<dbReference type="Proteomes" id="UP000322545">
    <property type="component" value="Unassembled WGS sequence"/>
</dbReference>
<gene>
    <name evidence="2" type="ORF">SAMN05443432_101727</name>
</gene>
<evidence type="ECO:0000313" key="2">
    <source>
        <dbReference type="EMBL" id="SHL51418.1"/>
    </source>
</evidence>
<dbReference type="PANTHER" id="PTHR22916">
    <property type="entry name" value="GLYCOSYLTRANSFERASE"/>
    <property type="match status" value="1"/>
</dbReference>
<dbReference type="CDD" id="cd00761">
    <property type="entry name" value="Glyco_tranf_GTA_type"/>
    <property type="match status" value="1"/>
</dbReference>
<keyword evidence="2" id="KW-0808">Transferase</keyword>
<proteinExistence type="predicted"/>
<dbReference type="AlphaFoldDB" id="A0A1M7B8R4"/>
<dbReference type="RefSeq" id="WP_149778255.1">
    <property type="nucleotide sequence ID" value="NZ_FRCB01000001.1"/>
</dbReference>
<evidence type="ECO:0000313" key="3">
    <source>
        <dbReference type="Proteomes" id="UP000322545"/>
    </source>
</evidence>
<dbReference type="Pfam" id="PF00535">
    <property type="entry name" value="Glycos_transf_2"/>
    <property type="match status" value="1"/>
</dbReference>
<reference evidence="2 3" key="1">
    <citation type="submission" date="2016-11" db="EMBL/GenBank/DDBJ databases">
        <authorList>
            <person name="Varghese N."/>
            <person name="Submissions S."/>
        </authorList>
    </citation>
    <scope>NUCLEOTIDE SEQUENCE [LARGE SCALE GENOMIC DNA]</scope>
    <source>
        <strain evidence="2 3">DSM 28249</strain>
    </source>
</reference>
<dbReference type="PANTHER" id="PTHR22916:SF3">
    <property type="entry name" value="UDP-GLCNAC:BETAGAL BETA-1,3-N-ACETYLGLUCOSAMINYLTRANSFERASE-LIKE PROTEIN 1"/>
    <property type="match status" value="1"/>
</dbReference>